<dbReference type="Proteomes" id="UP000309061">
    <property type="component" value="Chromosome"/>
</dbReference>
<keyword evidence="2" id="KW-1185">Reference proteome</keyword>
<gene>
    <name evidence="1" type="ORF">H2LOC_009425</name>
</gene>
<reference evidence="1 2" key="1">
    <citation type="submission" date="2019-11" db="EMBL/GenBank/DDBJ databases">
        <title>The genome sequence of Methylocystis heyeri.</title>
        <authorList>
            <person name="Oshkin I.Y."/>
            <person name="Miroshnikov K."/>
            <person name="Dedysh S.N."/>
        </authorList>
    </citation>
    <scope>NUCLEOTIDE SEQUENCE [LARGE SCALE GENOMIC DNA]</scope>
    <source>
        <strain evidence="1 2">H2</strain>
    </source>
</reference>
<sequence>MRHQITRTIRTECANLGISVWGWHVPFCKTESDAKLEADLAAEWVVDANFSGLIIDAERTKHPPRFQGGRHEAQAYVERLNVLLQGKLAFSSHDRPSLHNDLPFSIFIDKINDVLPQVYYKYRNVSERLEKSMNDYASAGLATQLKERFKPTGNISVLGDLPVGTEKQCIDATKAFIARVKVIGLTGYSFWCWDDAPEEIWPLLAATN</sequence>
<organism evidence="1 2">
    <name type="scientific">Methylocystis heyeri</name>
    <dbReference type="NCBI Taxonomy" id="391905"/>
    <lineage>
        <taxon>Bacteria</taxon>
        <taxon>Pseudomonadati</taxon>
        <taxon>Pseudomonadota</taxon>
        <taxon>Alphaproteobacteria</taxon>
        <taxon>Hyphomicrobiales</taxon>
        <taxon>Methylocystaceae</taxon>
        <taxon>Methylocystis</taxon>
    </lineage>
</organism>
<name>A0A6B8KBX6_9HYPH</name>
<dbReference type="RefSeq" id="WP_136496172.1">
    <property type="nucleotide sequence ID" value="NZ_CP046052.1"/>
</dbReference>
<evidence type="ECO:0000313" key="1">
    <source>
        <dbReference type="EMBL" id="QGM45904.1"/>
    </source>
</evidence>
<evidence type="ECO:0000313" key="2">
    <source>
        <dbReference type="Proteomes" id="UP000309061"/>
    </source>
</evidence>
<protein>
    <submittedName>
        <fullName evidence="1">Uncharacterized protein</fullName>
    </submittedName>
</protein>
<dbReference type="OrthoDB" id="8264787at2"/>
<dbReference type="AlphaFoldDB" id="A0A6B8KBX6"/>
<proteinExistence type="predicted"/>
<dbReference type="KEGG" id="mhey:H2LOC_009425"/>
<dbReference type="EMBL" id="CP046052">
    <property type="protein sequence ID" value="QGM45904.1"/>
    <property type="molecule type" value="Genomic_DNA"/>
</dbReference>
<accession>A0A6B8KBX6</accession>